<keyword evidence="2 10" id="KW-0479">Metal-binding</keyword>
<evidence type="ECO:0000313" key="14">
    <source>
        <dbReference type="Proteomes" id="UP001307889"/>
    </source>
</evidence>
<dbReference type="Gene3D" id="1.10.565.10">
    <property type="entry name" value="Retinoid X Receptor"/>
    <property type="match status" value="1"/>
</dbReference>
<dbReference type="EMBL" id="AP028909">
    <property type="protein sequence ID" value="BES89725.1"/>
    <property type="molecule type" value="Genomic_DNA"/>
</dbReference>
<evidence type="ECO:0000256" key="1">
    <source>
        <dbReference type="ARBA" id="ARBA00004123"/>
    </source>
</evidence>
<dbReference type="SMART" id="SM00399">
    <property type="entry name" value="ZnF_C4"/>
    <property type="match status" value="1"/>
</dbReference>
<keyword evidence="14" id="KW-1185">Reference proteome</keyword>
<dbReference type="PROSITE" id="PS51030">
    <property type="entry name" value="NUCLEAR_REC_DBD_2"/>
    <property type="match status" value="1"/>
</dbReference>
<evidence type="ECO:0000313" key="13">
    <source>
        <dbReference type="EMBL" id="BES89725.1"/>
    </source>
</evidence>
<evidence type="ECO:0000256" key="7">
    <source>
        <dbReference type="ARBA" id="ARBA00023163"/>
    </source>
</evidence>
<evidence type="ECO:0000256" key="10">
    <source>
        <dbReference type="RuleBase" id="RU004334"/>
    </source>
</evidence>
<keyword evidence="9 10" id="KW-0539">Nucleus</keyword>
<evidence type="ECO:0000256" key="2">
    <source>
        <dbReference type="ARBA" id="ARBA00022723"/>
    </source>
</evidence>
<reference evidence="13 14" key="1">
    <citation type="submission" date="2023-09" db="EMBL/GenBank/DDBJ databases">
        <title>Nesidiocoris tenuis whole genome shotgun sequence.</title>
        <authorList>
            <person name="Shibata T."/>
            <person name="Shimoda M."/>
            <person name="Kobayashi T."/>
            <person name="Uehara T."/>
        </authorList>
    </citation>
    <scope>NUCLEOTIDE SEQUENCE [LARGE SCALE GENOMIC DNA]</scope>
    <source>
        <strain evidence="13 14">Japan</strain>
    </source>
</reference>
<evidence type="ECO:0000259" key="12">
    <source>
        <dbReference type="PROSITE" id="PS51843"/>
    </source>
</evidence>
<evidence type="ECO:0000256" key="4">
    <source>
        <dbReference type="ARBA" id="ARBA00022833"/>
    </source>
</evidence>
<dbReference type="InterPro" id="IPR001628">
    <property type="entry name" value="Znf_hrmn_rcpt"/>
</dbReference>
<dbReference type="PRINTS" id="PR00047">
    <property type="entry name" value="STROIDFINGER"/>
</dbReference>
<dbReference type="PANTHER" id="PTHR24083">
    <property type="entry name" value="NUCLEAR HORMONE RECEPTOR"/>
    <property type="match status" value="1"/>
</dbReference>
<keyword evidence="4 10" id="KW-0862">Zinc</keyword>
<keyword evidence="5 10" id="KW-0805">Transcription regulation</keyword>
<dbReference type="InterPro" id="IPR000536">
    <property type="entry name" value="Nucl_hrmn_rcpt_lig-bd"/>
</dbReference>
<dbReference type="PROSITE" id="PS00031">
    <property type="entry name" value="NUCLEAR_REC_DBD_1"/>
    <property type="match status" value="1"/>
</dbReference>
<sequence length="442" mass="49375">MDPILSSSQIIQKLEGILAGTADLDVTSEDVGLIGQNVQQDCVGESFHPIDSQGGELSIHQTMSRAICATAQSDIKQEADTGNSLEPQPRPCLIIDTESCSRFPCSVCGDVATGKHYGSISCDGCKGFFRRSVRRKVHYVCSHLKSCEITKDRRNQCRYCRLRKCYMSGMKAEAVQNERDRITRRRLCVTEMPLLCAKHLRGIDLATREFCNFYINADGGGMRYKILAGVPEFAAALRLYVMYTLDWVERTTVSSALPKVDQVVLISSWTVQLFVLEMAYRSLPSTDVVHVFDNDKWILNAERNCPDTSAFVPLLLDDLVHPMADHQLTVTEFLFLKSILFLDPHTKGLSMVTSENFRFLRNTMISNLQEHIASQSMNVAEARFRVADLLLLLRPIGRIAHVLVREIQQAFKNGRIKANKAVDEVLNAGGSCGFAGLPTEIC</sequence>
<dbReference type="SMART" id="SM00430">
    <property type="entry name" value="HOLI"/>
    <property type="match status" value="1"/>
</dbReference>
<evidence type="ECO:0000256" key="6">
    <source>
        <dbReference type="ARBA" id="ARBA00023125"/>
    </source>
</evidence>
<dbReference type="Pfam" id="PF00104">
    <property type="entry name" value="Hormone_recep"/>
    <property type="match status" value="1"/>
</dbReference>
<comment type="subcellular location">
    <subcellularLocation>
        <location evidence="1 10">Nucleus</location>
    </subcellularLocation>
</comment>
<protein>
    <submittedName>
        <fullName evidence="13">Hepatocyte nuclear factor 4</fullName>
    </submittedName>
</protein>
<dbReference type="Pfam" id="PF00105">
    <property type="entry name" value="zf-C4"/>
    <property type="match status" value="1"/>
</dbReference>
<dbReference type="InterPro" id="IPR013088">
    <property type="entry name" value="Znf_NHR/GATA"/>
</dbReference>
<gene>
    <name evidence="13" type="ORF">NTJ_02532</name>
</gene>
<dbReference type="InterPro" id="IPR035500">
    <property type="entry name" value="NHR-like_dom_sf"/>
</dbReference>
<keyword evidence="3 10" id="KW-0863">Zinc-finger</keyword>
<evidence type="ECO:0000256" key="3">
    <source>
        <dbReference type="ARBA" id="ARBA00022771"/>
    </source>
</evidence>
<dbReference type="InterPro" id="IPR049636">
    <property type="entry name" value="HNF4-like_DBD"/>
</dbReference>
<evidence type="ECO:0000256" key="5">
    <source>
        <dbReference type="ARBA" id="ARBA00023015"/>
    </source>
</evidence>
<dbReference type="Gene3D" id="3.30.50.10">
    <property type="entry name" value="Erythroid Transcription Factor GATA-1, subunit A"/>
    <property type="match status" value="1"/>
</dbReference>
<dbReference type="CDD" id="cd06960">
    <property type="entry name" value="NR_DBD_HNF4A"/>
    <property type="match status" value="1"/>
</dbReference>
<name>A0ABN7ABM9_9HEMI</name>
<organism evidence="13 14">
    <name type="scientific">Nesidiocoris tenuis</name>
    <dbReference type="NCBI Taxonomy" id="355587"/>
    <lineage>
        <taxon>Eukaryota</taxon>
        <taxon>Metazoa</taxon>
        <taxon>Ecdysozoa</taxon>
        <taxon>Arthropoda</taxon>
        <taxon>Hexapoda</taxon>
        <taxon>Insecta</taxon>
        <taxon>Pterygota</taxon>
        <taxon>Neoptera</taxon>
        <taxon>Paraneoptera</taxon>
        <taxon>Hemiptera</taxon>
        <taxon>Heteroptera</taxon>
        <taxon>Panheteroptera</taxon>
        <taxon>Cimicomorpha</taxon>
        <taxon>Miridae</taxon>
        <taxon>Dicyphina</taxon>
        <taxon>Nesidiocoris</taxon>
    </lineage>
</organism>
<feature type="domain" description="Nuclear receptor" evidence="11">
    <location>
        <begin position="102"/>
        <end position="177"/>
    </location>
</feature>
<dbReference type="InterPro" id="IPR050274">
    <property type="entry name" value="Nuclear_hormone_rcpt_NR2"/>
</dbReference>
<dbReference type="PROSITE" id="PS51843">
    <property type="entry name" value="NR_LBD"/>
    <property type="match status" value="1"/>
</dbReference>
<accession>A0ABN7ABM9</accession>
<proteinExistence type="inferred from homology"/>
<evidence type="ECO:0000256" key="9">
    <source>
        <dbReference type="ARBA" id="ARBA00023242"/>
    </source>
</evidence>
<keyword evidence="6 10" id="KW-0238">DNA-binding</keyword>
<dbReference type="SUPFAM" id="SSF48508">
    <property type="entry name" value="Nuclear receptor ligand-binding domain"/>
    <property type="match status" value="1"/>
</dbReference>
<evidence type="ECO:0000256" key="8">
    <source>
        <dbReference type="ARBA" id="ARBA00023170"/>
    </source>
</evidence>
<keyword evidence="7 10" id="KW-0804">Transcription</keyword>
<keyword evidence="8 10" id="KW-0675">Receptor</keyword>
<comment type="similarity">
    <text evidence="10">Belongs to the nuclear hormone receptor family.</text>
</comment>
<dbReference type="SUPFAM" id="SSF57716">
    <property type="entry name" value="Glucocorticoid receptor-like (DNA-binding domain)"/>
    <property type="match status" value="1"/>
</dbReference>
<feature type="domain" description="NR LBD" evidence="12">
    <location>
        <begin position="176"/>
        <end position="429"/>
    </location>
</feature>
<dbReference type="Proteomes" id="UP001307889">
    <property type="component" value="Chromosome 1"/>
</dbReference>
<evidence type="ECO:0000259" key="11">
    <source>
        <dbReference type="PROSITE" id="PS51030"/>
    </source>
</evidence>